<protein>
    <submittedName>
        <fullName evidence="2">Uncharacterized protein</fullName>
    </submittedName>
</protein>
<keyword evidence="1" id="KW-0175">Coiled coil</keyword>
<name>A0AAD5U2R1_9FUNG</name>
<feature type="coiled-coil region" evidence="1">
    <location>
        <begin position="334"/>
        <end position="365"/>
    </location>
</feature>
<accession>A0AAD5U2R1</accession>
<evidence type="ECO:0000313" key="3">
    <source>
        <dbReference type="Proteomes" id="UP001211065"/>
    </source>
</evidence>
<organism evidence="2 3">
    <name type="scientific">Clydaea vesicula</name>
    <dbReference type="NCBI Taxonomy" id="447962"/>
    <lineage>
        <taxon>Eukaryota</taxon>
        <taxon>Fungi</taxon>
        <taxon>Fungi incertae sedis</taxon>
        <taxon>Chytridiomycota</taxon>
        <taxon>Chytridiomycota incertae sedis</taxon>
        <taxon>Chytridiomycetes</taxon>
        <taxon>Lobulomycetales</taxon>
        <taxon>Lobulomycetaceae</taxon>
        <taxon>Clydaea</taxon>
    </lineage>
</organism>
<keyword evidence="3" id="KW-1185">Reference proteome</keyword>
<proteinExistence type="predicted"/>
<dbReference type="Proteomes" id="UP001211065">
    <property type="component" value="Unassembled WGS sequence"/>
</dbReference>
<dbReference type="AlphaFoldDB" id="A0AAD5U2R1"/>
<sequence>MEKINGSDSISPYFLYTIITDLDAIEIPKAVKSFLLASGLPVSIYVIGFSETKFPNLEAIFSEISANSSSLLSVRFKFLKSDEYEGASEVQDALIKNIPEQIMHFMKSICISPDIIRINNNEKEKSKELTKKCSETFVPDIPKEEFSSRRPSKISPCPSRNSTSMVLTNFSDSSKGGFANPNLPLNEAADFRLSSVFNRRESELYQDAHFSEGRRRSVSVSSGGLRPRNSSSVRPTTMVFLDEMLSGNSLDPYQPRAVRQQNNNRFSAIFLDELLRSNTVTRDFPLSDTLVEAKAGNQDVLAKELNGGVMVPGEDLFSPSATITSFNSCKESNFENFEKNFNLINNKIENLEAKMETNFKNLERIISILGKNLHSITDKLSRLGSIQNNSMRNMNLQDRKFFASDSELDETFTNEIMLDKNNTEKQSVSLFSGRNEVTN</sequence>
<gene>
    <name evidence="2" type="ORF">HK099_002343</name>
</gene>
<evidence type="ECO:0000256" key="1">
    <source>
        <dbReference type="SAM" id="Coils"/>
    </source>
</evidence>
<comment type="caution">
    <text evidence="2">The sequence shown here is derived from an EMBL/GenBank/DDBJ whole genome shotgun (WGS) entry which is preliminary data.</text>
</comment>
<evidence type="ECO:0000313" key="2">
    <source>
        <dbReference type="EMBL" id="KAJ3222399.1"/>
    </source>
</evidence>
<reference evidence="2" key="1">
    <citation type="submission" date="2020-05" db="EMBL/GenBank/DDBJ databases">
        <title>Phylogenomic resolution of chytrid fungi.</title>
        <authorList>
            <person name="Stajich J.E."/>
            <person name="Amses K."/>
            <person name="Simmons R."/>
            <person name="Seto K."/>
            <person name="Myers J."/>
            <person name="Bonds A."/>
            <person name="Quandt C.A."/>
            <person name="Barry K."/>
            <person name="Liu P."/>
            <person name="Grigoriev I."/>
            <person name="Longcore J.E."/>
            <person name="James T.Y."/>
        </authorList>
    </citation>
    <scope>NUCLEOTIDE SEQUENCE</scope>
    <source>
        <strain evidence="2">JEL0476</strain>
    </source>
</reference>
<dbReference type="EMBL" id="JADGJW010000177">
    <property type="protein sequence ID" value="KAJ3222399.1"/>
    <property type="molecule type" value="Genomic_DNA"/>
</dbReference>